<dbReference type="GeneID" id="301711653"/>
<dbReference type="NCBIfam" id="NF006127">
    <property type="entry name" value="PRK08271.1"/>
    <property type="match status" value="1"/>
</dbReference>
<gene>
    <name evidence="1" type="primary">nrdD</name>
    <name evidence="2" type="ORF">BCF50_1903</name>
    <name evidence="1" type="ORF">EGI05_10955</name>
</gene>
<evidence type="ECO:0000313" key="1">
    <source>
        <dbReference type="EMBL" id="ROH97865.1"/>
    </source>
</evidence>
<reference evidence="2 4" key="2">
    <citation type="submission" date="2019-03" db="EMBL/GenBank/DDBJ databases">
        <title>Genomic Encyclopedia of Archaeal and Bacterial Type Strains, Phase II (KMG-II): from individual species to whole genera.</title>
        <authorList>
            <person name="Goeker M."/>
        </authorList>
    </citation>
    <scope>NUCLEOTIDE SEQUENCE [LARGE SCALE GENOMIC DNA]</scope>
    <source>
        <strain evidence="2 4">DSM 15235</strain>
    </source>
</reference>
<proteinExistence type="predicted"/>
<dbReference type="EMBL" id="RJTX01000002">
    <property type="protein sequence ID" value="ROH97865.1"/>
    <property type="molecule type" value="Genomic_DNA"/>
</dbReference>
<dbReference type="Proteomes" id="UP000269375">
    <property type="component" value="Unassembled WGS sequence"/>
</dbReference>
<dbReference type="GO" id="GO:0009265">
    <property type="term" value="P:2'-deoxyribonucleotide biosynthetic process"/>
    <property type="evidence" value="ECO:0007669"/>
    <property type="project" value="TreeGrafter"/>
</dbReference>
<dbReference type="GO" id="GO:0004748">
    <property type="term" value="F:ribonucleoside-diphosphate reductase activity, thioredoxin disulfide as acceptor"/>
    <property type="evidence" value="ECO:0007669"/>
    <property type="project" value="TreeGrafter"/>
</dbReference>
<dbReference type="Proteomes" id="UP000295709">
    <property type="component" value="Unassembled WGS sequence"/>
</dbReference>
<evidence type="ECO:0000313" key="3">
    <source>
        <dbReference type="Proteomes" id="UP000269375"/>
    </source>
</evidence>
<organism evidence="1 3">
    <name type="scientific">Chryseobacterium daecheongense</name>
    <dbReference type="NCBI Taxonomy" id="192389"/>
    <lineage>
        <taxon>Bacteria</taxon>
        <taxon>Pseudomonadati</taxon>
        <taxon>Bacteroidota</taxon>
        <taxon>Flavobacteriia</taxon>
        <taxon>Flavobacteriales</taxon>
        <taxon>Weeksellaceae</taxon>
        <taxon>Chryseobacterium group</taxon>
        <taxon>Chryseobacterium</taxon>
    </lineage>
</organism>
<dbReference type="OrthoDB" id="9804622at2"/>
<dbReference type="NCBIfam" id="TIGR02827">
    <property type="entry name" value="RNR_anaer_Bdell"/>
    <property type="match status" value="1"/>
</dbReference>
<name>A0A3N0VYJ1_9FLAO</name>
<sequence length="597" mass="68666">MKNKFTRLTEQQLASKCNFIENYLASQNAASGAIFDSNANVSTKNIATMEAELNKDINIQINRNLIGNKIEELFGASLAKEYIRQLEEHEIYVHDETSLKPYCVSVSMYPLLLDGLTKLGGESKAPKHLGSFCGSFVNFLFSVSSQFAGAVATVEFLLYFDHFARKDFGENYIQTHAEMIENELQHVVYAINQPAAARGYQSVFWNISLYDRPYFDSMFGTFFFPDGSKPDYFFLDRLQQFFMQWFNKERCKAVLTFPVITAAMLTRDKKVYDEAFADFCSKELSEGNSFFIYQSENADSLASCCRLRNEISDNTFSYSLGAGGVSTGSINVITINMNRLYQKEIPLETMIDNIHKYQVAFRSLIQDYKNAGMLPVYDAGFISLDKQFLTIGINGMVEAAEFLGIEISDNERYKNFINENLKLIFTKNKEAKEKYGYMFNTEFVPAENLGVKNAKWDKEDWLYVPRDCYNSYFYIVEDESQNLIDKFFLHGNEYIQYLDGGSAYHCNLEEYPTQEGFKKLLNVAAYTGCNYFCFNIKVTVCNSCGYINKKTMDHCTECQSDDIDYATRVIGYLKKVTNFSKDRQKEEKRRYYGNAEV</sequence>
<comment type="caution">
    <text evidence="1">The sequence shown here is derived from an EMBL/GenBank/DDBJ whole genome shotgun (WGS) entry which is preliminary data.</text>
</comment>
<protein>
    <submittedName>
        <fullName evidence="1 2">Ribonucleoside-triphosphate reductase</fullName>
    </submittedName>
</protein>
<dbReference type="GO" id="GO:0006260">
    <property type="term" value="P:DNA replication"/>
    <property type="evidence" value="ECO:0007669"/>
    <property type="project" value="InterPro"/>
</dbReference>
<dbReference type="Pfam" id="PF13597">
    <property type="entry name" value="NRDD"/>
    <property type="match status" value="1"/>
</dbReference>
<dbReference type="SUPFAM" id="SSF51998">
    <property type="entry name" value="PFL-like glycyl radical enzymes"/>
    <property type="match status" value="1"/>
</dbReference>
<dbReference type="AlphaFoldDB" id="A0A3N0VYJ1"/>
<dbReference type="PANTHER" id="PTHR21075:SF0">
    <property type="entry name" value="ANAEROBIC RIBONUCLEOSIDE-TRIPHOSPHATE REDUCTASE"/>
    <property type="match status" value="1"/>
</dbReference>
<evidence type="ECO:0000313" key="4">
    <source>
        <dbReference type="Proteomes" id="UP000295709"/>
    </source>
</evidence>
<reference evidence="1" key="1">
    <citation type="submission" date="2018-11" db="EMBL/GenBank/DDBJ databases">
        <title>Proposal to divide the Flavobacteriaceae and reorganize its genera based on Amino Acid Identity values calculated from whole genome sequences.</title>
        <authorList>
            <person name="Nicholson A.C."/>
            <person name="Gulvik C.A."/>
            <person name="Whitney A.M."/>
            <person name="Humrighouse B.W."/>
            <person name="Bell M."/>
            <person name="Holmes B."/>
            <person name="Steigerwalt A."/>
            <person name="Villarma A."/>
            <person name="Sheth M."/>
            <person name="Batra D."/>
            <person name="Pryor J."/>
            <person name="Bernardet J.-F."/>
            <person name="Hugo C."/>
            <person name="Kampfer P."/>
            <person name="Newman J."/>
            <person name="Mcquiston J.R."/>
        </authorList>
    </citation>
    <scope>NUCLEOTIDE SEQUENCE</scope>
    <source>
        <strain evidence="1">DSM 15235</strain>
    </source>
</reference>
<dbReference type="Gene3D" id="3.20.70.20">
    <property type="match status" value="1"/>
</dbReference>
<dbReference type="PANTHER" id="PTHR21075">
    <property type="entry name" value="ANAEROBIC RIBONUCLEOSIDE-TRIPHOSPHATE REDUCTASE"/>
    <property type="match status" value="1"/>
</dbReference>
<dbReference type="GO" id="GO:0008998">
    <property type="term" value="F:ribonucleoside-triphosphate reductase (thioredoxin) activity"/>
    <property type="evidence" value="ECO:0007669"/>
    <property type="project" value="InterPro"/>
</dbReference>
<dbReference type="GO" id="GO:0031250">
    <property type="term" value="C:anaerobic ribonucleoside-triphosphate reductase complex"/>
    <property type="evidence" value="ECO:0007669"/>
    <property type="project" value="TreeGrafter"/>
</dbReference>
<accession>A0A3N0VYJ1</accession>
<keyword evidence="4" id="KW-1185">Reference proteome</keyword>
<dbReference type="InterPro" id="IPR012833">
    <property type="entry name" value="NrdD"/>
</dbReference>
<dbReference type="EMBL" id="SOQW01000002">
    <property type="protein sequence ID" value="TDX92960.1"/>
    <property type="molecule type" value="Genomic_DNA"/>
</dbReference>
<evidence type="ECO:0000313" key="2">
    <source>
        <dbReference type="EMBL" id="TDX92960.1"/>
    </source>
</evidence>
<dbReference type="RefSeq" id="WP_120232205.1">
    <property type="nucleotide sequence ID" value="NZ_RJTX01000002.1"/>
</dbReference>